<accession>A0A4V2G718</accession>
<dbReference type="OrthoDB" id="4329964at2"/>
<keyword evidence="3" id="KW-1185">Reference proteome</keyword>
<dbReference type="EMBL" id="SHKY01000001">
    <property type="protein sequence ID" value="RZU50836.1"/>
    <property type="molecule type" value="Genomic_DNA"/>
</dbReference>
<organism evidence="2 3">
    <name type="scientific">Krasilnikovia cinnamomea</name>
    <dbReference type="NCBI Taxonomy" id="349313"/>
    <lineage>
        <taxon>Bacteria</taxon>
        <taxon>Bacillati</taxon>
        <taxon>Actinomycetota</taxon>
        <taxon>Actinomycetes</taxon>
        <taxon>Micromonosporales</taxon>
        <taxon>Micromonosporaceae</taxon>
        <taxon>Krasilnikovia</taxon>
    </lineage>
</organism>
<feature type="domain" description="DUF6194" evidence="1">
    <location>
        <begin position="7"/>
        <end position="160"/>
    </location>
</feature>
<proteinExistence type="predicted"/>
<dbReference type="Proteomes" id="UP000292564">
    <property type="component" value="Unassembled WGS sequence"/>
</dbReference>
<protein>
    <recommendedName>
        <fullName evidence="1">DUF6194 domain-containing protein</fullName>
    </recommendedName>
</protein>
<dbReference type="AlphaFoldDB" id="A0A4V2G718"/>
<evidence type="ECO:0000259" key="1">
    <source>
        <dbReference type="Pfam" id="PF19694"/>
    </source>
</evidence>
<evidence type="ECO:0000313" key="3">
    <source>
        <dbReference type="Proteomes" id="UP000292564"/>
    </source>
</evidence>
<evidence type="ECO:0000313" key="2">
    <source>
        <dbReference type="EMBL" id="RZU50836.1"/>
    </source>
</evidence>
<dbReference type="Pfam" id="PF19694">
    <property type="entry name" value="DUF6194"/>
    <property type="match status" value="1"/>
</dbReference>
<reference evidence="2 3" key="1">
    <citation type="submission" date="2019-02" db="EMBL/GenBank/DDBJ databases">
        <title>Sequencing the genomes of 1000 actinobacteria strains.</title>
        <authorList>
            <person name="Klenk H.-P."/>
        </authorList>
    </citation>
    <scope>NUCLEOTIDE SEQUENCE [LARGE SCALE GENOMIC DNA]</scope>
    <source>
        <strain evidence="2 3">DSM 45162</strain>
    </source>
</reference>
<sequence length="167" mass="18236">MGTDIEERVTALITALPGVVVLRASAETGAPEVAWGDSFFYYDPRGDSPADRRMPFATLVTNDYPGFDTASHLHRPGVVRLNLDPGRALFTETVGYAPAEHPAHADRWDYTALDQLLPHPVYATAGWVSVLNPGPRTRTRVAELVAAAHARAARHDNARRARQVDQG</sequence>
<dbReference type="InterPro" id="IPR045676">
    <property type="entry name" value="DUF6194"/>
</dbReference>
<name>A0A4V2G718_9ACTN</name>
<comment type="caution">
    <text evidence="2">The sequence shown here is derived from an EMBL/GenBank/DDBJ whole genome shotgun (WGS) entry which is preliminary data.</text>
</comment>
<gene>
    <name evidence="2" type="ORF">EV385_2622</name>
</gene>
<dbReference type="RefSeq" id="WP_130509705.1">
    <property type="nucleotide sequence ID" value="NZ_SHKY01000001.1"/>
</dbReference>